<name>A0A9D4HCJ0_DREPO</name>
<sequence length="55" mass="6029">MDTVKSVSWEEPLLGAYRGDNDNAPRVKSVPNRDSSDNSAISAIVSRVYLVEGYV</sequence>
<comment type="caution">
    <text evidence="1">The sequence shown here is derived from an EMBL/GenBank/DDBJ whole genome shotgun (WGS) entry which is preliminary data.</text>
</comment>
<reference evidence="1" key="1">
    <citation type="journal article" date="2019" name="bioRxiv">
        <title>The Genome of the Zebra Mussel, Dreissena polymorpha: A Resource for Invasive Species Research.</title>
        <authorList>
            <person name="McCartney M.A."/>
            <person name="Auch B."/>
            <person name="Kono T."/>
            <person name="Mallez S."/>
            <person name="Zhang Y."/>
            <person name="Obille A."/>
            <person name="Becker A."/>
            <person name="Abrahante J.E."/>
            <person name="Garbe J."/>
            <person name="Badalamenti J.P."/>
            <person name="Herman A."/>
            <person name="Mangelson H."/>
            <person name="Liachko I."/>
            <person name="Sullivan S."/>
            <person name="Sone E.D."/>
            <person name="Koren S."/>
            <person name="Silverstein K.A.T."/>
            <person name="Beckman K.B."/>
            <person name="Gohl D.M."/>
        </authorList>
    </citation>
    <scope>NUCLEOTIDE SEQUENCE</scope>
    <source>
        <strain evidence="1">Duluth1</strain>
        <tissue evidence="1">Whole animal</tissue>
    </source>
</reference>
<gene>
    <name evidence="1" type="ORF">DPMN_057759</name>
</gene>
<accession>A0A9D4HCJ0</accession>
<evidence type="ECO:0000313" key="1">
    <source>
        <dbReference type="EMBL" id="KAH3715055.1"/>
    </source>
</evidence>
<dbReference type="AlphaFoldDB" id="A0A9D4HCJ0"/>
<proteinExistence type="predicted"/>
<organism evidence="1 2">
    <name type="scientific">Dreissena polymorpha</name>
    <name type="common">Zebra mussel</name>
    <name type="synonym">Mytilus polymorpha</name>
    <dbReference type="NCBI Taxonomy" id="45954"/>
    <lineage>
        <taxon>Eukaryota</taxon>
        <taxon>Metazoa</taxon>
        <taxon>Spiralia</taxon>
        <taxon>Lophotrochozoa</taxon>
        <taxon>Mollusca</taxon>
        <taxon>Bivalvia</taxon>
        <taxon>Autobranchia</taxon>
        <taxon>Heteroconchia</taxon>
        <taxon>Euheterodonta</taxon>
        <taxon>Imparidentia</taxon>
        <taxon>Neoheterodontei</taxon>
        <taxon>Myida</taxon>
        <taxon>Dreissenoidea</taxon>
        <taxon>Dreissenidae</taxon>
        <taxon>Dreissena</taxon>
    </lineage>
</organism>
<keyword evidence="2" id="KW-1185">Reference proteome</keyword>
<evidence type="ECO:0000313" key="2">
    <source>
        <dbReference type="Proteomes" id="UP000828390"/>
    </source>
</evidence>
<reference evidence="1" key="2">
    <citation type="submission" date="2020-11" db="EMBL/GenBank/DDBJ databases">
        <authorList>
            <person name="McCartney M.A."/>
            <person name="Auch B."/>
            <person name="Kono T."/>
            <person name="Mallez S."/>
            <person name="Becker A."/>
            <person name="Gohl D.M."/>
            <person name="Silverstein K.A.T."/>
            <person name="Koren S."/>
            <person name="Bechman K.B."/>
            <person name="Herman A."/>
            <person name="Abrahante J.E."/>
            <person name="Garbe J."/>
        </authorList>
    </citation>
    <scope>NUCLEOTIDE SEQUENCE</scope>
    <source>
        <strain evidence="1">Duluth1</strain>
        <tissue evidence="1">Whole animal</tissue>
    </source>
</reference>
<dbReference type="Proteomes" id="UP000828390">
    <property type="component" value="Unassembled WGS sequence"/>
</dbReference>
<dbReference type="EMBL" id="JAIWYP010000013">
    <property type="protein sequence ID" value="KAH3715055.1"/>
    <property type="molecule type" value="Genomic_DNA"/>
</dbReference>
<protein>
    <submittedName>
        <fullName evidence="1">Uncharacterized protein</fullName>
    </submittedName>
</protein>